<evidence type="ECO:0000313" key="12">
    <source>
        <dbReference type="Proteomes" id="UP000649604"/>
    </source>
</evidence>
<comment type="caution">
    <text evidence="11">The sequence shown here is derived from an EMBL/GenBank/DDBJ whole genome shotgun (WGS) entry which is preliminary data.</text>
</comment>
<dbReference type="GO" id="GO:0022857">
    <property type="term" value="F:transmembrane transporter activity"/>
    <property type="evidence" value="ECO:0007669"/>
    <property type="project" value="TreeGrafter"/>
</dbReference>
<feature type="domain" description="Tripartite ATP-independent periplasmic transporters DctQ component" evidence="10">
    <location>
        <begin position="23"/>
        <end position="150"/>
    </location>
</feature>
<dbReference type="GO" id="GO:0015740">
    <property type="term" value="P:C4-dicarboxylate transport"/>
    <property type="evidence" value="ECO:0007669"/>
    <property type="project" value="TreeGrafter"/>
</dbReference>
<keyword evidence="4" id="KW-0997">Cell inner membrane</keyword>
<comment type="similarity">
    <text evidence="8">Belongs to the TRAP transporter small permease family.</text>
</comment>
<evidence type="ECO:0000256" key="9">
    <source>
        <dbReference type="SAM" id="Phobius"/>
    </source>
</evidence>
<keyword evidence="2" id="KW-0813">Transport</keyword>
<evidence type="ECO:0000256" key="7">
    <source>
        <dbReference type="ARBA" id="ARBA00023136"/>
    </source>
</evidence>
<proteinExistence type="inferred from homology"/>
<feature type="transmembrane region" description="Helical" evidence="9">
    <location>
        <begin position="86"/>
        <end position="107"/>
    </location>
</feature>
<feature type="transmembrane region" description="Helical" evidence="9">
    <location>
        <begin position="47"/>
        <end position="65"/>
    </location>
</feature>
<dbReference type="EMBL" id="WJJP01000665">
    <property type="protein sequence ID" value="MBD3326952.1"/>
    <property type="molecule type" value="Genomic_DNA"/>
</dbReference>
<evidence type="ECO:0000256" key="3">
    <source>
        <dbReference type="ARBA" id="ARBA00022475"/>
    </source>
</evidence>
<dbReference type="AlphaFoldDB" id="A0A9D5Q842"/>
<protein>
    <submittedName>
        <fullName evidence="11">TRAP transporter small permease subunit</fullName>
    </submittedName>
</protein>
<dbReference type="PANTHER" id="PTHR35011">
    <property type="entry name" value="2,3-DIKETO-L-GULONATE TRAP TRANSPORTER SMALL PERMEASE PROTEIN YIAM"/>
    <property type="match status" value="1"/>
</dbReference>
<gene>
    <name evidence="11" type="ORF">GF339_20370</name>
</gene>
<evidence type="ECO:0000256" key="6">
    <source>
        <dbReference type="ARBA" id="ARBA00022989"/>
    </source>
</evidence>
<dbReference type="PANTHER" id="PTHR35011:SF11">
    <property type="entry name" value="TRAP TRANSPORTER SMALL PERMEASE PROTEIN"/>
    <property type="match status" value="1"/>
</dbReference>
<evidence type="ECO:0000259" key="10">
    <source>
        <dbReference type="Pfam" id="PF04290"/>
    </source>
</evidence>
<comment type="subcellular location">
    <subcellularLocation>
        <location evidence="1">Cell inner membrane</location>
        <topology evidence="1">Multi-pass membrane protein</topology>
    </subcellularLocation>
</comment>
<sequence>MIKKLYDLAWPLRIAVGVMFATIVGLTIAQVFFRFVLDDPLIWSEELARLLLVWVTFIGAAVVCWDGRHLNVDAFFVAIPEGMRRVVRLLNAVVAIIFLGILVYFSIPLIQIDHMTELGALEIPGSYVRLPAAIGGGLMIFFILLRRFYRLRIESRHPSDEFRIENEPM</sequence>
<keyword evidence="5 9" id="KW-0812">Transmembrane</keyword>
<evidence type="ECO:0000256" key="2">
    <source>
        <dbReference type="ARBA" id="ARBA00022448"/>
    </source>
</evidence>
<organism evidence="11 12">
    <name type="scientific">candidate division KSB3 bacterium</name>
    <dbReference type="NCBI Taxonomy" id="2044937"/>
    <lineage>
        <taxon>Bacteria</taxon>
        <taxon>candidate division KSB3</taxon>
    </lineage>
</organism>
<keyword evidence="6 9" id="KW-1133">Transmembrane helix</keyword>
<evidence type="ECO:0000256" key="1">
    <source>
        <dbReference type="ARBA" id="ARBA00004429"/>
    </source>
</evidence>
<reference evidence="11" key="1">
    <citation type="submission" date="2019-11" db="EMBL/GenBank/DDBJ databases">
        <title>Microbial mats filling the niche in hypersaline microbial mats.</title>
        <authorList>
            <person name="Wong H.L."/>
            <person name="Macleod F.I."/>
            <person name="White R.A. III"/>
            <person name="Burns B.P."/>
        </authorList>
    </citation>
    <scope>NUCLEOTIDE SEQUENCE</scope>
    <source>
        <strain evidence="11">Rbin_158</strain>
    </source>
</reference>
<evidence type="ECO:0000256" key="4">
    <source>
        <dbReference type="ARBA" id="ARBA00022519"/>
    </source>
</evidence>
<keyword evidence="3" id="KW-1003">Cell membrane</keyword>
<dbReference type="InterPro" id="IPR055348">
    <property type="entry name" value="DctQ"/>
</dbReference>
<dbReference type="Pfam" id="PF04290">
    <property type="entry name" value="DctQ"/>
    <property type="match status" value="1"/>
</dbReference>
<name>A0A9D5Q842_9BACT</name>
<evidence type="ECO:0000313" key="11">
    <source>
        <dbReference type="EMBL" id="MBD3326952.1"/>
    </source>
</evidence>
<dbReference type="GO" id="GO:0005886">
    <property type="term" value="C:plasma membrane"/>
    <property type="evidence" value="ECO:0007669"/>
    <property type="project" value="UniProtKB-SubCell"/>
</dbReference>
<keyword evidence="7 9" id="KW-0472">Membrane</keyword>
<evidence type="ECO:0000256" key="8">
    <source>
        <dbReference type="ARBA" id="ARBA00038436"/>
    </source>
</evidence>
<feature type="transmembrane region" description="Helical" evidence="9">
    <location>
        <begin position="12"/>
        <end position="35"/>
    </location>
</feature>
<feature type="transmembrane region" description="Helical" evidence="9">
    <location>
        <begin position="127"/>
        <end position="145"/>
    </location>
</feature>
<dbReference type="InterPro" id="IPR007387">
    <property type="entry name" value="TRAP_DctQ"/>
</dbReference>
<evidence type="ECO:0000256" key="5">
    <source>
        <dbReference type="ARBA" id="ARBA00022692"/>
    </source>
</evidence>
<accession>A0A9D5Q842</accession>
<dbReference type="Proteomes" id="UP000649604">
    <property type="component" value="Unassembled WGS sequence"/>
</dbReference>